<proteinExistence type="predicted"/>
<evidence type="ECO:0000313" key="1">
    <source>
        <dbReference type="EMBL" id="GBG11332.1"/>
    </source>
</evidence>
<dbReference type="RefSeq" id="WP_108995646.1">
    <property type="nucleotide sequence ID" value="NZ_BDQX01000394.1"/>
</dbReference>
<gene>
    <name evidence="1" type="ORF">PAT3040_06133</name>
</gene>
<reference evidence="1 2" key="1">
    <citation type="submission" date="2017-08" db="EMBL/GenBank/DDBJ databases">
        <title>Substantial Increase in Enzyme Production by Combined Drug-Resistance Mutations in Paenibacillus agaridevorans.</title>
        <authorList>
            <person name="Tanaka Y."/>
            <person name="Funane K."/>
            <person name="Hosaka T."/>
            <person name="Shiwa Y."/>
            <person name="Fujita N."/>
            <person name="Miyazaki T."/>
            <person name="Yoshikawa H."/>
            <person name="Murakami K."/>
            <person name="Kasahara K."/>
            <person name="Inaoka T."/>
            <person name="Hiraga Y."/>
            <person name="Ochi K."/>
        </authorList>
    </citation>
    <scope>NUCLEOTIDE SEQUENCE [LARGE SCALE GENOMIC DNA]</scope>
    <source>
        <strain evidence="1 2">T-3040</strain>
    </source>
</reference>
<accession>A0A2R5EX96</accession>
<keyword evidence="2" id="KW-1185">Reference proteome</keyword>
<dbReference type="Proteomes" id="UP000245202">
    <property type="component" value="Unassembled WGS sequence"/>
</dbReference>
<dbReference type="EMBL" id="BDQX01000394">
    <property type="protein sequence ID" value="GBG11332.1"/>
    <property type="molecule type" value="Genomic_DNA"/>
</dbReference>
<dbReference type="AlphaFoldDB" id="A0A2R5EX96"/>
<evidence type="ECO:0008006" key="3">
    <source>
        <dbReference type="Google" id="ProtNLM"/>
    </source>
</evidence>
<comment type="caution">
    <text evidence="1">The sequence shown here is derived from an EMBL/GenBank/DDBJ whole genome shotgun (WGS) entry which is preliminary data.</text>
</comment>
<name>A0A2R5EX96_9BACL</name>
<protein>
    <recommendedName>
        <fullName evidence="3">Phosphoglucomutase</fullName>
    </recommendedName>
</protein>
<sequence>MPYPDAIEVFPEKLNKRADGTDYTVQEELRMTDGKFEGLLAHDNIANSTVRVYTGPNMSGTEITAFTVSIPADAPWRRYIRVFASAEAAYVTYQTPGDQVDADDINRLQTAVSAVQTEVVQYKGNGIIDGGYFDEEM</sequence>
<evidence type="ECO:0000313" key="2">
    <source>
        <dbReference type="Proteomes" id="UP000245202"/>
    </source>
</evidence>
<organism evidence="1 2">
    <name type="scientific">Paenibacillus agaridevorans</name>
    <dbReference type="NCBI Taxonomy" id="171404"/>
    <lineage>
        <taxon>Bacteria</taxon>
        <taxon>Bacillati</taxon>
        <taxon>Bacillota</taxon>
        <taxon>Bacilli</taxon>
        <taxon>Bacillales</taxon>
        <taxon>Paenibacillaceae</taxon>
        <taxon>Paenibacillus</taxon>
    </lineage>
</organism>